<organism evidence="13">
    <name type="scientific">uncultured Anaerotruncus sp</name>
    <dbReference type="NCBI Taxonomy" id="905011"/>
    <lineage>
        <taxon>Bacteria</taxon>
        <taxon>Bacillati</taxon>
        <taxon>Bacillota</taxon>
        <taxon>Clostridia</taxon>
        <taxon>Eubacteriales</taxon>
        <taxon>Oscillospiraceae</taxon>
        <taxon>Anaerotruncus</taxon>
        <taxon>environmental samples</taxon>
    </lineage>
</organism>
<keyword evidence="8 11" id="KW-0411">Iron-sulfur</keyword>
<dbReference type="EC" id="4.3.1.17" evidence="11"/>
<dbReference type="GO" id="GO:0003941">
    <property type="term" value="F:L-serine ammonia-lyase activity"/>
    <property type="evidence" value="ECO:0007669"/>
    <property type="project" value="UniProtKB-UniRule"/>
</dbReference>
<dbReference type="SUPFAM" id="SSF103378">
    <property type="entry name" value="2-methylcitrate dehydratase PrpD"/>
    <property type="match status" value="1"/>
</dbReference>
<dbReference type="PANTHER" id="PTHR30182:SF1">
    <property type="entry name" value="L-SERINE DEHYDRATASE 1"/>
    <property type="match status" value="1"/>
</dbReference>
<evidence type="ECO:0000256" key="7">
    <source>
        <dbReference type="ARBA" id="ARBA00023004"/>
    </source>
</evidence>
<dbReference type="InterPro" id="IPR004642">
    <property type="entry name" value="Ser_deHydtase_asu"/>
</dbReference>
<evidence type="ECO:0000256" key="8">
    <source>
        <dbReference type="ARBA" id="ARBA00023014"/>
    </source>
</evidence>
<dbReference type="AlphaFoldDB" id="A0A6N2T9W1"/>
<dbReference type="GO" id="GO:0051539">
    <property type="term" value="F:4 iron, 4 sulfur cluster binding"/>
    <property type="evidence" value="ECO:0007669"/>
    <property type="project" value="UniProtKB-UniRule"/>
</dbReference>
<dbReference type="PANTHER" id="PTHR30182">
    <property type="entry name" value="L-SERINE DEHYDRATASE"/>
    <property type="match status" value="1"/>
</dbReference>
<evidence type="ECO:0000256" key="10">
    <source>
        <dbReference type="ARBA" id="ARBA00049406"/>
    </source>
</evidence>
<dbReference type="InterPro" id="IPR051318">
    <property type="entry name" value="Fe-S_L-Ser"/>
</dbReference>
<comment type="catalytic activity">
    <reaction evidence="10 11">
        <text>L-serine = pyruvate + NH4(+)</text>
        <dbReference type="Rhea" id="RHEA:19169"/>
        <dbReference type="ChEBI" id="CHEBI:15361"/>
        <dbReference type="ChEBI" id="CHEBI:28938"/>
        <dbReference type="ChEBI" id="CHEBI:33384"/>
        <dbReference type="EC" id="4.3.1.17"/>
    </reaction>
</comment>
<evidence type="ECO:0000256" key="4">
    <source>
        <dbReference type="ARBA" id="ARBA00022432"/>
    </source>
</evidence>
<evidence type="ECO:0000256" key="1">
    <source>
        <dbReference type="ARBA" id="ARBA00001966"/>
    </source>
</evidence>
<evidence type="ECO:0000313" key="13">
    <source>
        <dbReference type="EMBL" id="VYT00851.1"/>
    </source>
</evidence>
<evidence type="ECO:0000256" key="5">
    <source>
        <dbReference type="ARBA" id="ARBA00022485"/>
    </source>
</evidence>
<evidence type="ECO:0000256" key="2">
    <source>
        <dbReference type="ARBA" id="ARBA00004742"/>
    </source>
</evidence>
<proteinExistence type="inferred from homology"/>
<accession>A0A6N2T9W1</accession>
<dbReference type="NCBIfam" id="TIGR00718">
    <property type="entry name" value="sda_alpha"/>
    <property type="match status" value="1"/>
</dbReference>
<feature type="domain" description="Serine dehydratase-like alpha subunit" evidence="12">
    <location>
        <begin position="14"/>
        <end position="275"/>
    </location>
</feature>
<evidence type="ECO:0000256" key="11">
    <source>
        <dbReference type="RuleBase" id="RU366059"/>
    </source>
</evidence>
<evidence type="ECO:0000259" key="12">
    <source>
        <dbReference type="Pfam" id="PF03313"/>
    </source>
</evidence>
<dbReference type="InterPro" id="IPR005130">
    <property type="entry name" value="Ser_deHydtase-like_asu"/>
</dbReference>
<keyword evidence="6 11" id="KW-0479">Metal-binding</keyword>
<comment type="cofactor">
    <cofactor evidence="1 11">
        <name>[4Fe-4S] cluster</name>
        <dbReference type="ChEBI" id="CHEBI:49883"/>
    </cofactor>
</comment>
<dbReference type="GO" id="GO:0046872">
    <property type="term" value="F:metal ion binding"/>
    <property type="evidence" value="ECO:0007669"/>
    <property type="project" value="UniProtKB-KW"/>
</dbReference>
<reference evidence="13" key="1">
    <citation type="submission" date="2019-11" db="EMBL/GenBank/DDBJ databases">
        <authorList>
            <person name="Feng L."/>
        </authorList>
    </citation>
    <scope>NUCLEOTIDE SEQUENCE</scope>
    <source>
        <strain evidence="13">AundefinedLFYP135</strain>
    </source>
</reference>
<sequence length="291" mass="30652">MYNFGYELLAVAKEKNMRISEVVLLNETEQTGRTPEEVKNRLWDYYEVMVNSATSAIEQPRDTMGMMIKGDAQKMNKYMLSGNTISGDFMNKMMARALSCSEVNASMGRICAAPTAGACGILPAVTMTVAERFGKSRDEILDALLVASGVGQIIVKNATVAGAEGGCQVECGSAAAMAAAASVVMAGGSDEQALNASAIALKNVLGLVCDPVAGLVEVPCAKRNASQSANAISAAEMSLAGIKSNIPFDECVEAMMKVGRMLPCQLRETAQGGLAVTPTGRKIDERLHPKN</sequence>
<dbReference type="GO" id="GO:0006094">
    <property type="term" value="P:gluconeogenesis"/>
    <property type="evidence" value="ECO:0007669"/>
    <property type="project" value="UniProtKB-KW"/>
</dbReference>
<gene>
    <name evidence="13" type="primary">sdhA_2</name>
    <name evidence="13" type="ORF">AULFYP135_01270</name>
</gene>
<keyword evidence="5 11" id="KW-0004">4Fe-4S</keyword>
<name>A0A6N2T9W1_9FIRM</name>
<evidence type="ECO:0000256" key="9">
    <source>
        <dbReference type="ARBA" id="ARBA00023239"/>
    </source>
</evidence>
<keyword evidence="4 11" id="KW-0312">Gluconeogenesis</keyword>
<protein>
    <recommendedName>
        <fullName evidence="11">L-serine dehydratase</fullName>
        <ecNumber evidence="11">4.3.1.17</ecNumber>
    </recommendedName>
</protein>
<keyword evidence="7 11" id="KW-0408">Iron</keyword>
<dbReference type="InterPro" id="IPR036148">
    <property type="entry name" value="MmgE/PrpD_sf"/>
</dbReference>
<comment type="pathway">
    <text evidence="2">Carbohydrate biosynthesis; gluconeogenesis.</text>
</comment>
<dbReference type="Pfam" id="PF03313">
    <property type="entry name" value="SDH_alpha"/>
    <property type="match status" value="1"/>
</dbReference>
<keyword evidence="9 11" id="KW-0456">Lyase</keyword>
<evidence type="ECO:0000256" key="6">
    <source>
        <dbReference type="ARBA" id="ARBA00022723"/>
    </source>
</evidence>
<evidence type="ECO:0000256" key="3">
    <source>
        <dbReference type="ARBA" id="ARBA00008636"/>
    </source>
</evidence>
<dbReference type="EMBL" id="CACRSL010000003">
    <property type="protein sequence ID" value="VYT00851.1"/>
    <property type="molecule type" value="Genomic_DNA"/>
</dbReference>
<comment type="similarity">
    <text evidence="3 11">Belongs to the iron-sulfur dependent L-serine dehydratase family.</text>
</comment>